<sequence length="642" mass="72492">MQEGFNQPGPSRQHSASETSTNAVTEPIGPQMVRDYGYLPRTAWITVLHFLDAESRLNVAALGKNFAALNCSESALHTVRVAANNDVCHLQRLLEKCGRRHVRVLHLTNCSAVTYVGALMANVSACDQLTELYCVGCAFNPCVFFPLVANCLRSLQRLEWTLFCCHIWKCIPDLTGIARQNPCALKCMYVQVACAEHFSNEHLFSFLQQCPRMKRLHVHTLSGTHVKSIQHWARLSNERPAGLLEFTYTTDESVHLYREFMNMPAVHERLFTHLALCGNLTYYWQGHLCFSTIVDLDQLLLGLIPAPRTSRMVLTVHATQTAAAKLRRLAEVYTFNHIRVLTLVSIPKAIVQHTPPEHLLMFVPNAIAEYLYSFFTAFSAITELNLNEFHFPINLTFPSIAERSALTHLRALSLAPCALKPAMFSMEHLAVICPVLEELDIRRNVPGKCPLPCEACFSDQPFEIRKMAPGLHRLTLYYVPGFNSIAFLEPCCVTELRLCGFDLLVDPYLGGLGSVLKKNTKLSSFTIEHERLPLGWKRFWLELSEAKSLRFVCVLSNAQESAERVNSNVKCCMGRLPLIRGMHVHFREYITNAPERLTILARRTDHRLVPELSVLETPACTQCSTSTFVALDKPRFCGWSNC</sequence>
<evidence type="ECO:0000313" key="2">
    <source>
        <dbReference type="Proteomes" id="UP000821865"/>
    </source>
</evidence>
<dbReference type="Proteomes" id="UP000821865">
    <property type="component" value="Chromosome 1"/>
</dbReference>
<organism evidence="1 2">
    <name type="scientific">Dermacentor silvarum</name>
    <name type="common">Tick</name>
    <dbReference type="NCBI Taxonomy" id="543639"/>
    <lineage>
        <taxon>Eukaryota</taxon>
        <taxon>Metazoa</taxon>
        <taxon>Ecdysozoa</taxon>
        <taxon>Arthropoda</taxon>
        <taxon>Chelicerata</taxon>
        <taxon>Arachnida</taxon>
        <taxon>Acari</taxon>
        <taxon>Parasitiformes</taxon>
        <taxon>Ixodida</taxon>
        <taxon>Ixodoidea</taxon>
        <taxon>Ixodidae</taxon>
        <taxon>Rhipicephalinae</taxon>
        <taxon>Dermacentor</taxon>
    </lineage>
</organism>
<accession>A0ACB8DXY5</accession>
<reference evidence="1" key="1">
    <citation type="submission" date="2020-05" db="EMBL/GenBank/DDBJ databases">
        <title>Large-scale comparative analyses of tick genomes elucidate their genetic diversity and vector capacities.</title>
        <authorList>
            <person name="Jia N."/>
            <person name="Wang J."/>
            <person name="Shi W."/>
            <person name="Du L."/>
            <person name="Sun Y."/>
            <person name="Zhan W."/>
            <person name="Jiang J."/>
            <person name="Wang Q."/>
            <person name="Zhang B."/>
            <person name="Ji P."/>
            <person name="Sakyi L.B."/>
            <person name="Cui X."/>
            <person name="Yuan T."/>
            <person name="Jiang B."/>
            <person name="Yang W."/>
            <person name="Lam T.T.-Y."/>
            <person name="Chang Q."/>
            <person name="Ding S."/>
            <person name="Wang X."/>
            <person name="Zhu J."/>
            <person name="Ruan X."/>
            <person name="Zhao L."/>
            <person name="Wei J."/>
            <person name="Que T."/>
            <person name="Du C."/>
            <person name="Cheng J."/>
            <person name="Dai P."/>
            <person name="Han X."/>
            <person name="Huang E."/>
            <person name="Gao Y."/>
            <person name="Liu J."/>
            <person name="Shao H."/>
            <person name="Ye R."/>
            <person name="Li L."/>
            <person name="Wei W."/>
            <person name="Wang X."/>
            <person name="Wang C."/>
            <person name="Yang T."/>
            <person name="Huo Q."/>
            <person name="Li W."/>
            <person name="Guo W."/>
            <person name="Chen H."/>
            <person name="Zhou L."/>
            <person name="Ni X."/>
            <person name="Tian J."/>
            <person name="Zhou Y."/>
            <person name="Sheng Y."/>
            <person name="Liu T."/>
            <person name="Pan Y."/>
            <person name="Xia L."/>
            <person name="Li J."/>
            <person name="Zhao F."/>
            <person name="Cao W."/>
        </authorList>
    </citation>
    <scope>NUCLEOTIDE SEQUENCE</scope>
    <source>
        <strain evidence="1">Dsil-2018</strain>
    </source>
</reference>
<evidence type="ECO:0000313" key="1">
    <source>
        <dbReference type="EMBL" id="KAH7979201.1"/>
    </source>
</evidence>
<proteinExistence type="predicted"/>
<comment type="caution">
    <text evidence="1">The sequence shown here is derived from an EMBL/GenBank/DDBJ whole genome shotgun (WGS) entry which is preliminary data.</text>
</comment>
<keyword evidence="2" id="KW-1185">Reference proteome</keyword>
<protein>
    <submittedName>
        <fullName evidence="1">Uncharacterized protein</fullName>
    </submittedName>
</protein>
<gene>
    <name evidence="1" type="ORF">HPB49_008625</name>
</gene>
<dbReference type="EMBL" id="CM023470">
    <property type="protein sequence ID" value="KAH7979201.1"/>
    <property type="molecule type" value="Genomic_DNA"/>
</dbReference>
<name>A0ACB8DXY5_DERSI</name>